<dbReference type="AlphaFoldDB" id="A0A285UGN3"/>
<organism evidence="1 2">
    <name type="scientific">Rhizobium subbaraonis</name>
    <dbReference type="NCBI Taxonomy" id="908946"/>
    <lineage>
        <taxon>Bacteria</taxon>
        <taxon>Pseudomonadati</taxon>
        <taxon>Pseudomonadota</taxon>
        <taxon>Alphaproteobacteria</taxon>
        <taxon>Hyphomicrobiales</taxon>
        <taxon>Rhizobiaceae</taxon>
        <taxon>Rhizobium/Agrobacterium group</taxon>
        <taxon>Rhizobium</taxon>
    </lineage>
</organism>
<protein>
    <submittedName>
        <fullName evidence="1">Uncharacterized protein</fullName>
    </submittedName>
</protein>
<evidence type="ECO:0000313" key="2">
    <source>
        <dbReference type="Proteomes" id="UP000219167"/>
    </source>
</evidence>
<keyword evidence="2" id="KW-1185">Reference proteome</keyword>
<proteinExistence type="predicted"/>
<dbReference type="EMBL" id="OBQD01000008">
    <property type="protein sequence ID" value="SOC40827.1"/>
    <property type="molecule type" value="Genomic_DNA"/>
</dbReference>
<gene>
    <name evidence="1" type="ORF">SAMN05892877_10817</name>
</gene>
<accession>A0A285UGN3</accession>
<reference evidence="1 2" key="1">
    <citation type="submission" date="2017-08" db="EMBL/GenBank/DDBJ databases">
        <authorList>
            <person name="de Groot N.N."/>
        </authorList>
    </citation>
    <scope>NUCLEOTIDE SEQUENCE [LARGE SCALE GENOMIC DNA]</scope>
    <source>
        <strain evidence="1 2">JC85</strain>
    </source>
</reference>
<evidence type="ECO:0000313" key="1">
    <source>
        <dbReference type="EMBL" id="SOC40827.1"/>
    </source>
</evidence>
<dbReference type="Proteomes" id="UP000219167">
    <property type="component" value="Unassembled WGS sequence"/>
</dbReference>
<sequence>MWTRSAAGNHPNELGDRALIHHLRNPAQGAPYLTRPSTTHRLRKIMLGHGKGDVGRYGIYTFTNIDEAEATSFPFSIFQ</sequence>
<name>A0A285UGN3_9HYPH</name>